<evidence type="ECO:0000313" key="1">
    <source>
        <dbReference type="EnsemblPlants" id="OBART01G07060.1"/>
    </source>
</evidence>
<accession>A0A0D3EL01</accession>
<protein>
    <submittedName>
        <fullName evidence="1">Uncharacterized protein</fullName>
    </submittedName>
</protein>
<reference evidence="1" key="2">
    <citation type="submission" date="2015-03" db="UniProtKB">
        <authorList>
            <consortium name="EnsemblPlants"/>
        </authorList>
    </citation>
    <scope>IDENTIFICATION</scope>
</reference>
<keyword evidence="2" id="KW-1185">Reference proteome</keyword>
<proteinExistence type="predicted"/>
<dbReference type="Gramene" id="OBART01G07060.1">
    <property type="protein sequence ID" value="OBART01G07060.1"/>
    <property type="gene ID" value="OBART01G07060"/>
</dbReference>
<dbReference type="PaxDb" id="65489-OBART01G07060.1"/>
<evidence type="ECO:0000313" key="2">
    <source>
        <dbReference type="Proteomes" id="UP000026960"/>
    </source>
</evidence>
<dbReference type="Proteomes" id="UP000026960">
    <property type="component" value="Chromosome 1"/>
</dbReference>
<reference evidence="1" key="1">
    <citation type="journal article" date="2009" name="Rice">
        <title>De Novo Next Generation Sequencing of Plant Genomes.</title>
        <authorList>
            <person name="Rounsley S."/>
            <person name="Marri P.R."/>
            <person name="Yu Y."/>
            <person name="He R."/>
            <person name="Sisneros N."/>
            <person name="Goicoechea J.L."/>
            <person name="Lee S.J."/>
            <person name="Angelova A."/>
            <person name="Kudrna D."/>
            <person name="Luo M."/>
            <person name="Affourtit J."/>
            <person name="Desany B."/>
            <person name="Knight J."/>
            <person name="Niazi F."/>
            <person name="Egholm M."/>
            <person name="Wing R.A."/>
        </authorList>
    </citation>
    <scope>NUCLEOTIDE SEQUENCE [LARGE SCALE GENOMIC DNA]</scope>
    <source>
        <strain evidence="1">cv. IRGC 105608</strain>
    </source>
</reference>
<organism evidence="1">
    <name type="scientific">Oryza barthii</name>
    <dbReference type="NCBI Taxonomy" id="65489"/>
    <lineage>
        <taxon>Eukaryota</taxon>
        <taxon>Viridiplantae</taxon>
        <taxon>Streptophyta</taxon>
        <taxon>Embryophyta</taxon>
        <taxon>Tracheophyta</taxon>
        <taxon>Spermatophyta</taxon>
        <taxon>Magnoliopsida</taxon>
        <taxon>Liliopsida</taxon>
        <taxon>Poales</taxon>
        <taxon>Poaceae</taxon>
        <taxon>BOP clade</taxon>
        <taxon>Oryzoideae</taxon>
        <taxon>Oryzeae</taxon>
        <taxon>Oryzinae</taxon>
        <taxon>Oryza</taxon>
    </lineage>
</organism>
<name>A0A0D3EL01_9ORYZ</name>
<dbReference type="EnsemblPlants" id="OBART01G07060.1">
    <property type="protein sequence ID" value="OBART01G07060.1"/>
    <property type="gene ID" value="OBART01G07060"/>
</dbReference>
<dbReference type="HOGENOM" id="CLU_2889298_0_0_1"/>
<sequence>MPTPNGTPRWQRYSAVLAASYFANPQSRNINIIKIAIGFLEVIGRREMRACKLTEISLVHLIQ</sequence>
<dbReference type="AlphaFoldDB" id="A0A0D3EL01"/>